<proteinExistence type="predicted"/>
<sequence length="167" mass="17694">MSMMPKLAARDLAIVAATLALVAWSHRLQEVGAALHWPVAVLGGALVAVSGYLVHEWGHLLGALSRGSRVELPPTLAAVFLFRFDSDRNDRRQFLAMSMGGFIASILVVALLAAVLDMRWWADRVAMGLVVLGVAATFILEVPGAWKVYKGAPLPHGAAFVGGDGPA</sequence>
<protein>
    <recommendedName>
        <fullName evidence="4">Peptidase M50 domain-containing protein</fullName>
    </recommendedName>
</protein>
<feature type="transmembrane region" description="Helical" evidence="1">
    <location>
        <begin position="35"/>
        <end position="54"/>
    </location>
</feature>
<gene>
    <name evidence="2" type="ORF">C3942_03890</name>
</gene>
<feature type="transmembrane region" description="Helical" evidence="1">
    <location>
        <begin position="94"/>
        <end position="115"/>
    </location>
</feature>
<dbReference type="OrthoDB" id="7061748at2"/>
<evidence type="ECO:0000313" key="3">
    <source>
        <dbReference type="Proteomes" id="UP000238220"/>
    </source>
</evidence>
<keyword evidence="3" id="KW-1185">Reference proteome</keyword>
<dbReference type="RefSeq" id="WP_104229053.1">
    <property type="nucleotide sequence ID" value="NZ_PSNW01000002.1"/>
</dbReference>
<dbReference type="AlphaFoldDB" id="A0A2S5TIK7"/>
<dbReference type="EMBL" id="PSNW01000002">
    <property type="protein sequence ID" value="PPE74826.1"/>
    <property type="molecule type" value="Genomic_DNA"/>
</dbReference>
<evidence type="ECO:0000313" key="2">
    <source>
        <dbReference type="EMBL" id="PPE74826.1"/>
    </source>
</evidence>
<evidence type="ECO:0000256" key="1">
    <source>
        <dbReference type="SAM" id="Phobius"/>
    </source>
</evidence>
<keyword evidence="1" id="KW-0812">Transmembrane</keyword>
<name>A0A2S5TIK7_9GAMM</name>
<keyword evidence="1" id="KW-1133">Transmembrane helix</keyword>
<reference evidence="2 3" key="1">
    <citation type="submission" date="2018-02" db="EMBL/GenBank/DDBJ databases">
        <title>Genome sequencing of Solimonas sp. HR-BB.</title>
        <authorList>
            <person name="Lee Y."/>
            <person name="Jeon C.O."/>
        </authorList>
    </citation>
    <scope>NUCLEOTIDE SEQUENCE [LARGE SCALE GENOMIC DNA]</scope>
    <source>
        <strain evidence="2 3">HR-BB</strain>
    </source>
</reference>
<keyword evidence="1" id="KW-0472">Membrane</keyword>
<feature type="transmembrane region" description="Helical" evidence="1">
    <location>
        <begin position="121"/>
        <end position="140"/>
    </location>
</feature>
<comment type="caution">
    <text evidence="2">The sequence shown here is derived from an EMBL/GenBank/DDBJ whole genome shotgun (WGS) entry which is preliminary data.</text>
</comment>
<evidence type="ECO:0008006" key="4">
    <source>
        <dbReference type="Google" id="ProtNLM"/>
    </source>
</evidence>
<organism evidence="2 3">
    <name type="scientific">Solimonas fluminis</name>
    <dbReference type="NCBI Taxonomy" id="2086571"/>
    <lineage>
        <taxon>Bacteria</taxon>
        <taxon>Pseudomonadati</taxon>
        <taxon>Pseudomonadota</taxon>
        <taxon>Gammaproteobacteria</taxon>
        <taxon>Nevskiales</taxon>
        <taxon>Nevskiaceae</taxon>
        <taxon>Solimonas</taxon>
    </lineage>
</organism>
<accession>A0A2S5TIK7</accession>
<dbReference type="Proteomes" id="UP000238220">
    <property type="component" value="Unassembled WGS sequence"/>
</dbReference>